<evidence type="ECO:0000256" key="4">
    <source>
        <dbReference type="ARBA" id="ARBA00023136"/>
    </source>
</evidence>
<dbReference type="EMBL" id="CP011545">
    <property type="protein sequence ID" value="AKK08905.1"/>
    <property type="molecule type" value="Genomic_DNA"/>
</dbReference>
<organism evidence="5 6">
    <name type="scientific">Corynebacterium testudinoris</name>
    <dbReference type="NCBI Taxonomy" id="136857"/>
    <lineage>
        <taxon>Bacteria</taxon>
        <taxon>Bacillati</taxon>
        <taxon>Actinomycetota</taxon>
        <taxon>Actinomycetes</taxon>
        <taxon>Mycobacteriales</taxon>
        <taxon>Corynebacteriaceae</taxon>
        <taxon>Corynebacterium</taxon>
    </lineage>
</organism>
<dbReference type="PANTHER" id="PTHR30168:SF0">
    <property type="entry name" value="INNER MEMBRANE PROTEIN"/>
    <property type="match status" value="1"/>
</dbReference>
<keyword evidence="4" id="KW-0472">Membrane</keyword>
<proteinExistence type="predicted"/>
<evidence type="ECO:0000256" key="1">
    <source>
        <dbReference type="ARBA" id="ARBA00004167"/>
    </source>
</evidence>
<keyword evidence="2" id="KW-0812">Transmembrane</keyword>
<dbReference type="GO" id="GO:0006508">
    <property type="term" value="P:proteolysis"/>
    <property type="evidence" value="ECO:0007669"/>
    <property type="project" value="UniProtKB-KW"/>
</dbReference>
<dbReference type="Proteomes" id="UP000035540">
    <property type="component" value="Chromosome"/>
</dbReference>
<accession>A0A0G3H819</accession>
<protein>
    <submittedName>
        <fullName evidence="5">Putative metalloprotease</fullName>
    </submittedName>
</protein>
<dbReference type="STRING" id="136857.CTEST_07340"/>
<evidence type="ECO:0000313" key="6">
    <source>
        <dbReference type="Proteomes" id="UP000035540"/>
    </source>
</evidence>
<keyword evidence="3" id="KW-1133">Transmembrane helix</keyword>
<dbReference type="InterPro" id="IPR007343">
    <property type="entry name" value="Uncharacterised_pept_Zn_put"/>
</dbReference>
<keyword evidence="6" id="KW-1185">Reference proteome</keyword>
<keyword evidence="5" id="KW-0378">Hydrolase</keyword>
<comment type="subcellular location">
    <subcellularLocation>
        <location evidence="1">Membrane</location>
        <topology evidence="1">Single-pass membrane protein</topology>
    </subcellularLocation>
</comment>
<dbReference type="PATRIC" id="fig|136857.5.peg.1464"/>
<evidence type="ECO:0000256" key="2">
    <source>
        <dbReference type="ARBA" id="ARBA00022692"/>
    </source>
</evidence>
<sequence length="319" mass="33972">MESTPPGNFPFPLPHNVGLVCKDTAMTFRKDADVTGGRRATTGGGGGKIAVGGGIGSLLLVGLFLLLGGNPNDIGQVLGGGQQEQLPSGTSSQLEHCNTIEDGNKYADCRVDFTAQSVDQMWETMLPEQAGIQYTEPGRVVFQNSVQSGCGMASSATGPFYCPADQSAYFDVSFFDQLNQLGGSDSPLAQMYIVAHEFGHHIQQLEGTLGLSNYNNPGADSNAVKIELQADCYAGLWVSQADKGENPYLEPVTREQVATAIDTARAVGDDNIQKRTSGEVRPDVWTHGSSEQRQEAFLAGYNNGTMASCDTLGRNAYSR</sequence>
<dbReference type="GO" id="GO:0008237">
    <property type="term" value="F:metallopeptidase activity"/>
    <property type="evidence" value="ECO:0007669"/>
    <property type="project" value="UniProtKB-KW"/>
</dbReference>
<evidence type="ECO:0000313" key="5">
    <source>
        <dbReference type="EMBL" id="AKK08905.1"/>
    </source>
</evidence>
<reference evidence="6" key="2">
    <citation type="submission" date="2015-05" db="EMBL/GenBank/DDBJ databases">
        <title>Complete genome sequence of Corynebacterium testudinoris DSM 44614, recovered from necrotic lesions in the mouth of a tortoise.</title>
        <authorList>
            <person name="Ruckert C."/>
            <person name="Albersmeier A."/>
            <person name="Winkler A."/>
            <person name="Tauch A."/>
        </authorList>
    </citation>
    <scope>NUCLEOTIDE SEQUENCE [LARGE SCALE GENOMIC DNA]</scope>
    <source>
        <strain evidence="6">DSM 44614</strain>
    </source>
</reference>
<evidence type="ECO:0000256" key="3">
    <source>
        <dbReference type="ARBA" id="ARBA00022989"/>
    </source>
</evidence>
<keyword evidence="5" id="KW-0645">Protease</keyword>
<name>A0A0G3H819_9CORY</name>
<dbReference type="SUPFAM" id="SSF55486">
    <property type="entry name" value="Metalloproteases ('zincins'), catalytic domain"/>
    <property type="match status" value="1"/>
</dbReference>
<dbReference type="Pfam" id="PF04228">
    <property type="entry name" value="Zn_peptidase"/>
    <property type="match status" value="1"/>
</dbReference>
<dbReference type="GO" id="GO:0016020">
    <property type="term" value="C:membrane"/>
    <property type="evidence" value="ECO:0007669"/>
    <property type="project" value="UniProtKB-SubCell"/>
</dbReference>
<keyword evidence="5" id="KW-0482">Metalloprotease</keyword>
<dbReference type="KEGG" id="cted:CTEST_07340"/>
<dbReference type="PANTHER" id="PTHR30168">
    <property type="entry name" value="PUTATIVE MEMBRANE PROTEIN YPFJ"/>
    <property type="match status" value="1"/>
</dbReference>
<dbReference type="AlphaFoldDB" id="A0A0G3H819"/>
<gene>
    <name evidence="5" type="ORF">CTEST_07340</name>
</gene>
<reference evidence="5 6" key="1">
    <citation type="journal article" date="2015" name="Genome Announc.">
        <title>Complete Genome Sequence of the Type Strain Corynebacterium testudinoris DSM 44614, Recovered from Necrotic Lesions in the Mouth of a Tortoise.</title>
        <authorList>
            <person name="Ruckert C."/>
            <person name="Kriete M."/>
            <person name="Jaenicke S."/>
            <person name="Winkler A."/>
            <person name="Tauch A."/>
        </authorList>
    </citation>
    <scope>NUCLEOTIDE SEQUENCE [LARGE SCALE GENOMIC DNA]</scope>
    <source>
        <strain evidence="5 6">DSM 44614</strain>
    </source>
</reference>